<dbReference type="RefSeq" id="WP_111315954.1">
    <property type="nucleotide sequence ID" value="NZ_QEPW01000019.1"/>
</dbReference>
<reference evidence="2 3" key="1">
    <citation type="submission" date="2018-05" db="EMBL/GenBank/DDBJ databases">
        <title>Draft Genome Sequences for a Diverse set of 7 Haemophilus Species.</title>
        <authorList>
            <person name="Nichols M."/>
            <person name="Topaz N."/>
            <person name="Wang X."/>
            <person name="Wang X."/>
            <person name="Boxrud D."/>
        </authorList>
    </citation>
    <scope>NUCLEOTIDE SEQUENCE [LARGE SCALE GENOMIC DNA]</scope>
    <source>
        <strain evidence="2 3">C2008001710</strain>
    </source>
</reference>
<evidence type="ECO:0000313" key="2">
    <source>
        <dbReference type="EMBL" id="RDE89449.1"/>
    </source>
</evidence>
<dbReference type="Pfam" id="PF03235">
    <property type="entry name" value="GmrSD_N"/>
    <property type="match status" value="1"/>
</dbReference>
<evidence type="ECO:0000313" key="3">
    <source>
        <dbReference type="Proteomes" id="UP000253910"/>
    </source>
</evidence>
<dbReference type="InterPro" id="IPR004919">
    <property type="entry name" value="GmrSD_N"/>
</dbReference>
<proteinExistence type="predicted"/>
<accession>A0A369Z2H4</accession>
<dbReference type="EMBL" id="QEPW01000019">
    <property type="protein sequence ID" value="RDE89449.1"/>
    <property type="molecule type" value="Genomic_DNA"/>
</dbReference>
<evidence type="ECO:0000259" key="1">
    <source>
        <dbReference type="Pfam" id="PF03235"/>
    </source>
</evidence>
<name>A0A369Z2H4_HAEPA</name>
<sequence>MCKDTLQIELDKARLSVKTDSYPMSIGELVSMYDDEELEIRPEFQRLFRWSLEQKSNFIESVLLGIPIPSIFVAQREDGVWELVDGLQRISTILSFMGKMRDNNGSLCPPLKLSGTKYLPSLQDKVWGDPDDDNENVINRNIQRIFKREKLDIKIVQRESQNDTKYEIFQRLNTGGSELSAQEVRNALLLMVNPDAQHWIEKLARNTDFIETLPISQKQKDESYYNELVVRYLALRYIDKNNLLSQHSDVAPYLDQMVTNILTDSFNYKEEEEIFNKTFRYLNEHFEEKAFKKYNQDKDDYTGAISMPIFEVLVSGVSLAIEQKITDMPAHKIEEFKKFRAELISEDPKLERNMRPLDRMKEMVIQGKALFITKYS</sequence>
<gene>
    <name evidence="2" type="ORF">DPV87_09230</name>
</gene>
<dbReference type="AlphaFoldDB" id="A0A369Z2H4"/>
<comment type="caution">
    <text evidence="2">The sequence shown here is derived from an EMBL/GenBank/DDBJ whole genome shotgun (WGS) entry which is preliminary data.</text>
</comment>
<organism evidence="2 3">
    <name type="scientific">Haemophilus parainfluenzae</name>
    <dbReference type="NCBI Taxonomy" id="729"/>
    <lineage>
        <taxon>Bacteria</taxon>
        <taxon>Pseudomonadati</taxon>
        <taxon>Pseudomonadota</taxon>
        <taxon>Gammaproteobacteria</taxon>
        <taxon>Pasteurellales</taxon>
        <taxon>Pasteurellaceae</taxon>
        <taxon>Haemophilus</taxon>
    </lineage>
</organism>
<feature type="domain" description="GmrSD restriction endonucleases N-terminal" evidence="1">
    <location>
        <begin position="28"/>
        <end position="189"/>
    </location>
</feature>
<dbReference type="Proteomes" id="UP000253910">
    <property type="component" value="Unassembled WGS sequence"/>
</dbReference>
<dbReference type="PANTHER" id="PTHR39639:SF1">
    <property type="entry name" value="DUF262 DOMAIN-CONTAINING PROTEIN"/>
    <property type="match status" value="1"/>
</dbReference>
<dbReference type="PANTHER" id="PTHR39639">
    <property type="entry name" value="CHROMOSOME 16, WHOLE GENOME SHOTGUN SEQUENCE"/>
    <property type="match status" value="1"/>
</dbReference>
<protein>
    <submittedName>
        <fullName evidence="2">DUF262 domain-containing protein</fullName>
    </submittedName>
</protein>